<evidence type="ECO:0000256" key="1">
    <source>
        <dbReference type="SAM" id="Phobius"/>
    </source>
</evidence>
<dbReference type="RefSeq" id="WP_127081026.1">
    <property type="nucleotide sequence ID" value="NZ_RSCL01000005.1"/>
</dbReference>
<keyword evidence="3" id="KW-1185">Reference proteome</keyword>
<keyword evidence="1" id="KW-1133">Transmembrane helix</keyword>
<name>A0A3S1DC38_9CYAN</name>
<keyword evidence="1" id="KW-0472">Membrane</keyword>
<feature type="transmembrane region" description="Helical" evidence="1">
    <location>
        <begin position="24"/>
        <end position="43"/>
    </location>
</feature>
<comment type="caution">
    <text evidence="2">The sequence shown here is derived from an EMBL/GenBank/DDBJ whole genome shotgun (WGS) entry which is preliminary data.</text>
</comment>
<evidence type="ECO:0000313" key="3">
    <source>
        <dbReference type="Proteomes" id="UP000271624"/>
    </source>
</evidence>
<evidence type="ECO:0000313" key="2">
    <source>
        <dbReference type="EMBL" id="RUT07192.1"/>
    </source>
</evidence>
<dbReference type="OrthoDB" id="517039at2"/>
<feature type="transmembrane region" description="Helical" evidence="1">
    <location>
        <begin position="49"/>
        <end position="68"/>
    </location>
</feature>
<dbReference type="Proteomes" id="UP000271624">
    <property type="component" value="Unassembled WGS sequence"/>
</dbReference>
<accession>A0A3S1DC38</accession>
<organism evidence="2 3">
    <name type="scientific">Dulcicalothrix desertica PCC 7102</name>
    <dbReference type="NCBI Taxonomy" id="232991"/>
    <lineage>
        <taxon>Bacteria</taxon>
        <taxon>Bacillati</taxon>
        <taxon>Cyanobacteriota</taxon>
        <taxon>Cyanophyceae</taxon>
        <taxon>Nostocales</taxon>
        <taxon>Calotrichaceae</taxon>
        <taxon>Dulcicalothrix</taxon>
    </lineage>
</organism>
<reference evidence="2" key="2">
    <citation type="journal article" date="2019" name="Genome Biol. Evol.">
        <title>Day and night: Metabolic profiles and evolutionary relationships of six axenic non-marine cyanobacteria.</title>
        <authorList>
            <person name="Will S.E."/>
            <person name="Henke P."/>
            <person name="Boedeker C."/>
            <person name="Huang S."/>
            <person name="Brinkmann H."/>
            <person name="Rohde M."/>
            <person name="Jarek M."/>
            <person name="Friedl T."/>
            <person name="Seufert S."/>
            <person name="Schumacher M."/>
            <person name="Overmann J."/>
            <person name="Neumann-Schaal M."/>
            <person name="Petersen J."/>
        </authorList>
    </citation>
    <scope>NUCLEOTIDE SEQUENCE [LARGE SCALE GENOMIC DNA]</scope>
    <source>
        <strain evidence="2">PCC 7102</strain>
    </source>
</reference>
<reference evidence="2" key="1">
    <citation type="submission" date="2018-12" db="EMBL/GenBank/DDBJ databases">
        <authorList>
            <person name="Will S."/>
            <person name="Neumann-Schaal M."/>
            <person name="Henke P."/>
        </authorList>
    </citation>
    <scope>NUCLEOTIDE SEQUENCE</scope>
    <source>
        <strain evidence="2">PCC 7102</strain>
    </source>
</reference>
<protein>
    <submittedName>
        <fullName evidence="2">Uncharacterized protein</fullName>
    </submittedName>
</protein>
<proteinExistence type="predicted"/>
<dbReference type="AlphaFoldDB" id="A0A3S1DC38"/>
<dbReference type="EMBL" id="RSCL01000005">
    <property type="protein sequence ID" value="RUT07192.1"/>
    <property type="molecule type" value="Genomic_DNA"/>
</dbReference>
<keyword evidence="1" id="KW-0812">Transmembrane</keyword>
<sequence length="74" mass="8354">MLEIAWFATRLFLKGKLLRDPVNFIKQVVFGTVIGLLLFLSLAQVQIPLGITVVVSSLLTGIIMPYLFKNFKMK</sequence>
<gene>
    <name evidence="2" type="ORF">DSM106972_024530</name>
</gene>